<protein>
    <submittedName>
        <fullName evidence="2">Divalent-cation tolerance protein CutA</fullName>
    </submittedName>
</protein>
<reference evidence="3" key="1">
    <citation type="journal article" date="2018" name="Front. Microbiol.">
        <title>Genome-Based Analysis Reveals the Taxonomy and Diversity of the Family Idiomarinaceae.</title>
        <authorList>
            <person name="Liu Y."/>
            <person name="Lai Q."/>
            <person name="Shao Z."/>
        </authorList>
    </citation>
    <scope>NUCLEOTIDE SEQUENCE [LARGE SCALE GENOMIC DNA]</scope>
    <source>
        <strain evidence="3">R22</strain>
    </source>
</reference>
<dbReference type="SUPFAM" id="SSF54913">
    <property type="entry name" value="GlnB-like"/>
    <property type="match status" value="1"/>
</dbReference>
<sequence length="106" mass="11931">MATPIQLTLCTTDSYDSAKQLAHSLVEKKLVACVNIVPNMTSVYSWEGQIHEDPEWLMLIKSTAERLENIKSAISAIHPYDSPELISINIEDGLPDYLKWVQDSVK</sequence>
<dbReference type="InterPro" id="IPR011322">
    <property type="entry name" value="N-reg_PII-like_a/b"/>
</dbReference>
<gene>
    <name evidence="2" type="ORF">CWI78_11365</name>
</gene>
<dbReference type="InterPro" id="IPR004323">
    <property type="entry name" value="Ion_tolerance_CutA"/>
</dbReference>
<dbReference type="EMBL" id="PIQC01000008">
    <property type="protein sequence ID" value="RUO67097.1"/>
    <property type="molecule type" value="Genomic_DNA"/>
</dbReference>
<evidence type="ECO:0000256" key="1">
    <source>
        <dbReference type="ARBA" id="ARBA00010169"/>
    </source>
</evidence>
<evidence type="ECO:0000313" key="3">
    <source>
        <dbReference type="Proteomes" id="UP000288058"/>
    </source>
</evidence>
<dbReference type="Pfam" id="PF03091">
    <property type="entry name" value="CutA1"/>
    <property type="match status" value="1"/>
</dbReference>
<dbReference type="GO" id="GO:0005507">
    <property type="term" value="F:copper ion binding"/>
    <property type="evidence" value="ECO:0007669"/>
    <property type="project" value="TreeGrafter"/>
</dbReference>
<accession>A0A432YUV5</accession>
<comment type="similarity">
    <text evidence="1">Belongs to the CutA family.</text>
</comment>
<dbReference type="Proteomes" id="UP000288058">
    <property type="component" value="Unassembled WGS sequence"/>
</dbReference>
<dbReference type="PANTHER" id="PTHR23419">
    <property type="entry name" value="DIVALENT CATION TOLERANCE CUTA-RELATED"/>
    <property type="match status" value="1"/>
</dbReference>
<name>A0A432YUV5_9GAMM</name>
<dbReference type="AlphaFoldDB" id="A0A432YUV5"/>
<keyword evidence="3" id="KW-1185">Reference proteome</keyword>
<comment type="caution">
    <text evidence="2">The sequence shown here is derived from an EMBL/GenBank/DDBJ whole genome shotgun (WGS) entry which is preliminary data.</text>
</comment>
<dbReference type="GO" id="GO:0010038">
    <property type="term" value="P:response to metal ion"/>
    <property type="evidence" value="ECO:0007669"/>
    <property type="project" value="InterPro"/>
</dbReference>
<evidence type="ECO:0000313" key="2">
    <source>
        <dbReference type="EMBL" id="RUO67097.1"/>
    </source>
</evidence>
<dbReference type="InterPro" id="IPR015867">
    <property type="entry name" value="N-reg_PII/ATP_PRibTrfase_C"/>
</dbReference>
<dbReference type="RefSeq" id="WP_126782927.1">
    <property type="nucleotide sequence ID" value="NZ_PIQC01000008.1"/>
</dbReference>
<dbReference type="OrthoDB" id="37622at2"/>
<proteinExistence type="inferred from homology"/>
<dbReference type="Gene3D" id="3.30.70.120">
    <property type="match status" value="1"/>
</dbReference>
<dbReference type="PANTHER" id="PTHR23419:SF8">
    <property type="entry name" value="FI09726P"/>
    <property type="match status" value="1"/>
</dbReference>
<organism evidence="2 3">
    <name type="scientific">Idiomarina ramblicola</name>
    <dbReference type="NCBI Taxonomy" id="263724"/>
    <lineage>
        <taxon>Bacteria</taxon>
        <taxon>Pseudomonadati</taxon>
        <taxon>Pseudomonadota</taxon>
        <taxon>Gammaproteobacteria</taxon>
        <taxon>Alteromonadales</taxon>
        <taxon>Idiomarinaceae</taxon>
        <taxon>Idiomarina</taxon>
    </lineage>
</organism>